<sequence>MTSHYTGYYGASMGQSRSSEEFAAMAYGEENHLEDLSHHLPQPNQVMHSQPNDLMQSHYSLPAQSEFPPHFNCQSNPHSIAYSLPSDQGGYPGYYPAQSSGYPPVATHDPFAHMTSDYPGAMGMGGGAMRAKAKPKEPKIGRPHNSFILYRRDKQKEIVRDNPNLNQKFVSKKVGEMWKNESKEVKEHYARLAEIEKQEHKKRHPDYRYNPRRTDRTKKKQDSFDRELSAGPFDPAMAAHNSYYLNHHSAAHHPHHGSDVVPSFYPVPAYGTPSMAGYPQPAADFMSHRPTVGSGHYNRSQSLAPLPSGASASSPLLNGASNPRARRLSTNDVFIDLIQRLPDIPGPTDYNTMSATHHQQRYTEPPQSITTADSGYNSFVTEWDQATAIQDLGDNRSSSVASSGDSQIKYSNGGSPQDVQRSFDGTYHMNPAQGSLLPSDSSDLSHSSDATAGTSATAVPGPAATSFPESTSGLQFASDSNATYSIPPYLANYPTTNSTGL</sequence>
<feature type="compositionally biased region" description="Low complexity" evidence="5">
    <location>
        <begin position="435"/>
        <end position="458"/>
    </location>
</feature>
<dbReference type="EMBL" id="JANBPT010000242">
    <property type="protein sequence ID" value="KAJ1925038.1"/>
    <property type="molecule type" value="Genomic_DNA"/>
</dbReference>
<keyword evidence="1" id="KW-0805">Transcription regulation</keyword>
<dbReference type="InterPro" id="IPR036910">
    <property type="entry name" value="HMG_box_dom_sf"/>
</dbReference>
<dbReference type="InterPro" id="IPR050140">
    <property type="entry name" value="SRY-related_HMG-box_TF-like"/>
</dbReference>
<evidence type="ECO:0000256" key="1">
    <source>
        <dbReference type="ARBA" id="ARBA00023015"/>
    </source>
</evidence>
<dbReference type="PANTHER" id="PTHR10270:SF161">
    <property type="entry name" value="SEX-DETERMINING REGION Y PROTEIN"/>
    <property type="match status" value="1"/>
</dbReference>
<feature type="region of interest" description="Disordered" evidence="5">
    <location>
        <begin position="195"/>
        <end position="228"/>
    </location>
</feature>
<evidence type="ECO:0000256" key="2">
    <source>
        <dbReference type="ARBA" id="ARBA00023125"/>
    </source>
</evidence>
<feature type="domain" description="HMG box" evidence="6">
    <location>
        <begin position="140"/>
        <end position="208"/>
    </location>
</feature>
<dbReference type="PANTHER" id="PTHR10270">
    <property type="entry name" value="SOX TRANSCRIPTION FACTOR"/>
    <property type="match status" value="1"/>
</dbReference>
<dbReference type="GO" id="GO:0000978">
    <property type="term" value="F:RNA polymerase II cis-regulatory region sequence-specific DNA binding"/>
    <property type="evidence" value="ECO:0007669"/>
    <property type="project" value="TreeGrafter"/>
</dbReference>
<proteinExistence type="predicted"/>
<dbReference type="GO" id="GO:0005634">
    <property type="term" value="C:nucleus"/>
    <property type="evidence" value="ECO:0007669"/>
    <property type="project" value="UniProtKB-UniRule"/>
</dbReference>
<dbReference type="SUPFAM" id="SSF47095">
    <property type="entry name" value="HMG-box"/>
    <property type="match status" value="1"/>
</dbReference>
<feature type="compositionally biased region" description="Basic and acidic residues" evidence="5">
    <location>
        <begin position="206"/>
        <end position="228"/>
    </location>
</feature>
<feature type="DNA-binding region" description="HMG box" evidence="4">
    <location>
        <begin position="140"/>
        <end position="208"/>
    </location>
</feature>
<feature type="region of interest" description="Disordered" evidence="5">
    <location>
        <begin position="345"/>
        <end position="373"/>
    </location>
</feature>
<evidence type="ECO:0000313" key="7">
    <source>
        <dbReference type="EMBL" id="KAJ1925038.1"/>
    </source>
</evidence>
<feature type="compositionally biased region" description="Polar residues" evidence="5">
    <location>
        <begin position="395"/>
        <end position="420"/>
    </location>
</feature>
<feature type="region of interest" description="Disordered" evidence="5">
    <location>
        <begin position="292"/>
        <end position="324"/>
    </location>
</feature>
<dbReference type="CDD" id="cd01389">
    <property type="entry name" value="HMG-box_ROX1-like"/>
    <property type="match status" value="1"/>
</dbReference>
<feature type="compositionally biased region" description="Low complexity" evidence="5">
    <location>
        <begin position="302"/>
        <end position="322"/>
    </location>
</feature>
<gene>
    <name evidence="7" type="primary">RFG1_2</name>
    <name evidence="7" type="ORF">IWQ60_004819</name>
</gene>
<dbReference type="PROSITE" id="PS50118">
    <property type="entry name" value="HMG_BOX_2"/>
    <property type="match status" value="1"/>
</dbReference>
<dbReference type="Pfam" id="PF00505">
    <property type="entry name" value="HMG_box"/>
    <property type="match status" value="1"/>
</dbReference>
<keyword evidence="2 4" id="KW-0238">DNA-binding</keyword>
<keyword evidence="3" id="KW-0804">Transcription</keyword>
<feature type="region of interest" description="Disordered" evidence="5">
    <location>
        <begin position="394"/>
        <end position="472"/>
    </location>
</feature>
<comment type="caution">
    <text evidence="7">The sequence shown here is derived from an EMBL/GenBank/DDBJ whole genome shotgun (WGS) entry which is preliminary data.</text>
</comment>
<evidence type="ECO:0000256" key="3">
    <source>
        <dbReference type="ARBA" id="ARBA00023163"/>
    </source>
</evidence>
<dbReference type="Proteomes" id="UP001150569">
    <property type="component" value="Unassembled WGS sequence"/>
</dbReference>
<accession>A0A9W8AF83</accession>
<protein>
    <submittedName>
        <fullName evidence="7">Slightly ste11-like protein</fullName>
    </submittedName>
</protein>
<dbReference type="SMART" id="SM00398">
    <property type="entry name" value="HMG"/>
    <property type="match status" value="1"/>
</dbReference>
<keyword evidence="8" id="KW-1185">Reference proteome</keyword>
<dbReference type="FunFam" id="1.10.30.10:FF:000041">
    <property type="entry name" value="HMG box family protein"/>
    <property type="match status" value="1"/>
</dbReference>
<dbReference type="OrthoDB" id="6247875at2759"/>
<name>A0A9W8AF83_9FUNG</name>
<evidence type="ECO:0000256" key="4">
    <source>
        <dbReference type="PROSITE-ProRule" id="PRU00267"/>
    </source>
</evidence>
<keyword evidence="4" id="KW-0539">Nucleus</keyword>
<reference evidence="7" key="1">
    <citation type="submission" date="2022-07" db="EMBL/GenBank/DDBJ databases">
        <title>Phylogenomic reconstructions and comparative analyses of Kickxellomycotina fungi.</title>
        <authorList>
            <person name="Reynolds N.K."/>
            <person name="Stajich J.E."/>
            <person name="Barry K."/>
            <person name="Grigoriev I.V."/>
            <person name="Crous P."/>
            <person name="Smith M.E."/>
        </authorList>
    </citation>
    <scope>NUCLEOTIDE SEQUENCE</scope>
    <source>
        <strain evidence="7">RSA 861</strain>
    </source>
</reference>
<dbReference type="Gene3D" id="1.10.30.10">
    <property type="entry name" value="High mobility group box domain"/>
    <property type="match status" value="1"/>
</dbReference>
<evidence type="ECO:0000259" key="6">
    <source>
        <dbReference type="PROSITE" id="PS50118"/>
    </source>
</evidence>
<dbReference type="AlphaFoldDB" id="A0A9W8AF83"/>
<dbReference type="GO" id="GO:0001228">
    <property type="term" value="F:DNA-binding transcription activator activity, RNA polymerase II-specific"/>
    <property type="evidence" value="ECO:0007669"/>
    <property type="project" value="TreeGrafter"/>
</dbReference>
<organism evidence="7 8">
    <name type="scientific">Tieghemiomyces parasiticus</name>
    <dbReference type="NCBI Taxonomy" id="78921"/>
    <lineage>
        <taxon>Eukaryota</taxon>
        <taxon>Fungi</taxon>
        <taxon>Fungi incertae sedis</taxon>
        <taxon>Zoopagomycota</taxon>
        <taxon>Kickxellomycotina</taxon>
        <taxon>Dimargaritomycetes</taxon>
        <taxon>Dimargaritales</taxon>
        <taxon>Dimargaritaceae</taxon>
        <taxon>Tieghemiomyces</taxon>
    </lineage>
</organism>
<evidence type="ECO:0000256" key="5">
    <source>
        <dbReference type="SAM" id="MobiDB-lite"/>
    </source>
</evidence>
<evidence type="ECO:0000313" key="8">
    <source>
        <dbReference type="Proteomes" id="UP001150569"/>
    </source>
</evidence>
<dbReference type="InterPro" id="IPR009071">
    <property type="entry name" value="HMG_box_dom"/>
</dbReference>
<dbReference type="GO" id="GO:0030154">
    <property type="term" value="P:cell differentiation"/>
    <property type="evidence" value="ECO:0007669"/>
    <property type="project" value="TreeGrafter"/>
</dbReference>